<dbReference type="GO" id="GO:0007283">
    <property type="term" value="P:spermatogenesis"/>
    <property type="evidence" value="ECO:0007669"/>
    <property type="project" value="TreeGrafter"/>
</dbReference>
<keyword evidence="4" id="KW-0413">Isomerase</keyword>
<evidence type="ECO:0000256" key="5">
    <source>
        <dbReference type="PROSITE-ProRule" id="PRU00339"/>
    </source>
</evidence>
<evidence type="ECO:0000313" key="8">
    <source>
        <dbReference type="Proteomes" id="UP000249218"/>
    </source>
</evidence>
<dbReference type="GO" id="GO:0005737">
    <property type="term" value="C:cytoplasm"/>
    <property type="evidence" value="ECO:0007669"/>
    <property type="project" value="TreeGrafter"/>
</dbReference>
<dbReference type="Gene3D" id="3.10.50.40">
    <property type="match status" value="1"/>
</dbReference>
<evidence type="ECO:0000259" key="6">
    <source>
        <dbReference type="PROSITE" id="PS50059"/>
    </source>
</evidence>
<evidence type="ECO:0000256" key="1">
    <source>
        <dbReference type="ARBA" id="ARBA00009648"/>
    </source>
</evidence>
<organism evidence="7 8">
    <name type="scientific">Helicoverpa armigera</name>
    <name type="common">Cotton bollworm</name>
    <name type="synonym">Heliothis armigera</name>
    <dbReference type="NCBI Taxonomy" id="29058"/>
    <lineage>
        <taxon>Eukaryota</taxon>
        <taxon>Metazoa</taxon>
        <taxon>Ecdysozoa</taxon>
        <taxon>Arthropoda</taxon>
        <taxon>Hexapoda</taxon>
        <taxon>Insecta</taxon>
        <taxon>Pterygota</taxon>
        <taxon>Neoptera</taxon>
        <taxon>Endopterygota</taxon>
        <taxon>Lepidoptera</taxon>
        <taxon>Glossata</taxon>
        <taxon>Ditrysia</taxon>
        <taxon>Noctuoidea</taxon>
        <taxon>Noctuidae</taxon>
        <taxon>Heliothinae</taxon>
        <taxon>Helicoverpa</taxon>
    </lineage>
</organism>
<name>A0A2W1B4N3_HELAM</name>
<evidence type="ECO:0000256" key="3">
    <source>
        <dbReference type="ARBA" id="ARBA00022803"/>
    </source>
</evidence>
<dbReference type="InterPro" id="IPR001179">
    <property type="entry name" value="PPIase_FKBP_dom"/>
</dbReference>
<comment type="catalytic activity">
    <reaction evidence="4">
        <text>[protein]-peptidylproline (omega=180) = [protein]-peptidylproline (omega=0)</text>
        <dbReference type="Rhea" id="RHEA:16237"/>
        <dbReference type="Rhea" id="RHEA-COMP:10747"/>
        <dbReference type="Rhea" id="RHEA-COMP:10748"/>
        <dbReference type="ChEBI" id="CHEBI:83833"/>
        <dbReference type="ChEBI" id="CHEBI:83834"/>
        <dbReference type="EC" id="5.2.1.8"/>
    </reaction>
</comment>
<dbReference type="EMBL" id="KZ150331">
    <property type="protein sequence ID" value="PZC71352.1"/>
    <property type="molecule type" value="Genomic_DNA"/>
</dbReference>
<dbReference type="Pfam" id="PF00254">
    <property type="entry name" value="FKBP_C"/>
    <property type="match status" value="1"/>
</dbReference>
<dbReference type="AlphaFoldDB" id="A0A2W1B4N3"/>
<dbReference type="GO" id="GO:0051879">
    <property type="term" value="F:Hsp90 protein binding"/>
    <property type="evidence" value="ECO:0007669"/>
    <property type="project" value="TreeGrafter"/>
</dbReference>
<sequence>MEGMEDMYKDPVQLAEGINMRNLMENKLVEFSIDLDFKTKSMLSTSLDEDLFADIYDDSDSDDALVKIEESAEKMLLSSPEYHSFDQLSKKMIDCLPSGDVKLLIIEEGDGPLVPPDAEILIHHAAYYERCDIPFDTTLTMNKGQPMRIRLGVGKMLPGLEIGITHVKGPKARFHLLLQPAVAWGRRGILPRIQPKPVLFVITLYDVRCVAAASRFNDLPTAEQAKFETTVKTIKDLRAEAKDLFKRHKYVQAIRSYQQAMSVLSLSQPQNKSEEEEIKDLKVKMYVNLAICYYKVNKPKYIIGMCEHIDRIIDINKHCKAIFYYGRAHELLGRIDEAISCYKKALKLEPKNKEIGQILADLDQKNKQSAITEKVMWRKALCNEVEKEKLVYDVDGDFKDGVEDMCQELVGRNGYFKFDLPMGLTKDEVICIKDLTSKFDCLKVLEDGDGKKKKVSIIKKE</sequence>
<keyword evidence="2" id="KW-0677">Repeat</keyword>
<dbReference type="OrthoDB" id="8116123at2759"/>
<dbReference type="InterPro" id="IPR019734">
    <property type="entry name" value="TPR_rpt"/>
</dbReference>
<dbReference type="PANTHER" id="PTHR46674:SF1">
    <property type="entry name" value="INACTIVE PEPTIDYL-PROLYL CIS-TRANS ISOMERASE FKBP6"/>
    <property type="match status" value="1"/>
</dbReference>
<dbReference type="InterPro" id="IPR013105">
    <property type="entry name" value="TPR_2"/>
</dbReference>
<dbReference type="EC" id="5.2.1.8" evidence="4"/>
<dbReference type="SUPFAM" id="SSF54534">
    <property type="entry name" value="FKBP-like"/>
    <property type="match status" value="1"/>
</dbReference>
<dbReference type="Pfam" id="PF07719">
    <property type="entry name" value="TPR_2"/>
    <property type="match status" value="1"/>
</dbReference>
<feature type="repeat" description="TPR" evidence="5">
    <location>
        <begin position="319"/>
        <end position="352"/>
    </location>
</feature>
<gene>
    <name evidence="7" type="primary">HaOG213585</name>
    <name evidence="7" type="ORF">B5X24_HaOG213585</name>
</gene>
<dbReference type="SUPFAM" id="SSF48452">
    <property type="entry name" value="TPR-like"/>
    <property type="match status" value="1"/>
</dbReference>
<keyword evidence="4" id="KW-0697">Rotamase</keyword>
<dbReference type="InterPro" id="IPR046357">
    <property type="entry name" value="PPIase_dom_sf"/>
</dbReference>
<proteinExistence type="inferred from homology"/>
<keyword evidence="3 5" id="KW-0802">TPR repeat</keyword>
<protein>
    <recommendedName>
        <fullName evidence="4">peptidylprolyl isomerase</fullName>
        <ecNumber evidence="4">5.2.1.8</ecNumber>
    </recommendedName>
</protein>
<dbReference type="InterPro" id="IPR042282">
    <property type="entry name" value="FKBP6/shu"/>
</dbReference>
<accession>A0A2W1B4N3</accession>
<dbReference type="InterPro" id="IPR011990">
    <property type="entry name" value="TPR-like_helical_dom_sf"/>
</dbReference>
<dbReference type="Proteomes" id="UP000249218">
    <property type="component" value="Unassembled WGS sequence"/>
</dbReference>
<keyword evidence="8" id="KW-1185">Reference proteome</keyword>
<dbReference type="PROSITE" id="PS50059">
    <property type="entry name" value="FKBP_PPIASE"/>
    <property type="match status" value="1"/>
</dbReference>
<evidence type="ECO:0000256" key="4">
    <source>
        <dbReference type="PROSITE-ProRule" id="PRU00277"/>
    </source>
</evidence>
<dbReference type="GO" id="GO:0034587">
    <property type="term" value="P:piRNA processing"/>
    <property type="evidence" value="ECO:0007669"/>
    <property type="project" value="TreeGrafter"/>
</dbReference>
<evidence type="ECO:0000256" key="2">
    <source>
        <dbReference type="ARBA" id="ARBA00022737"/>
    </source>
</evidence>
<dbReference type="Gene3D" id="1.25.40.10">
    <property type="entry name" value="Tetratricopeptide repeat domain"/>
    <property type="match status" value="1"/>
</dbReference>
<comment type="similarity">
    <text evidence="1">Belongs to the FKBP6 family.</text>
</comment>
<dbReference type="GO" id="GO:0003755">
    <property type="term" value="F:peptidyl-prolyl cis-trans isomerase activity"/>
    <property type="evidence" value="ECO:0007669"/>
    <property type="project" value="UniProtKB-KW"/>
</dbReference>
<reference evidence="7 8" key="1">
    <citation type="journal article" date="2017" name="BMC Biol.">
        <title>Genomic innovations, transcriptional plasticity and gene loss underlying the evolution and divergence of two highly polyphagous and invasive Helicoverpa pest species.</title>
        <authorList>
            <person name="Pearce S.L."/>
            <person name="Clarke D.F."/>
            <person name="East P.D."/>
            <person name="Elfekih S."/>
            <person name="Gordon K.H."/>
            <person name="Jermiin L.S."/>
            <person name="McGaughran A."/>
            <person name="Oakeshott J.G."/>
            <person name="Papanikolaou A."/>
            <person name="Perera O.P."/>
            <person name="Rane R.V."/>
            <person name="Richards S."/>
            <person name="Tay W.T."/>
            <person name="Walsh T.K."/>
            <person name="Anderson A."/>
            <person name="Anderson C.J."/>
            <person name="Asgari S."/>
            <person name="Board P.G."/>
            <person name="Bretschneider A."/>
            <person name="Campbell P.M."/>
            <person name="Chertemps T."/>
            <person name="Christeller J.T."/>
            <person name="Coppin C.W."/>
            <person name="Downes S.J."/>
            <person name="Duan G."/>
            <person name="Farnsworth C.A."/>
            <person name="Good R.T."/>
            <person name="Han L.B."/>
            <person name="Han Y.C."/>
            <person name="Hatje K."/>
            <person name="Horne I."/>
            <person name="Huang Y.P."/>
            <person name="Hughes D.S."/>
            <person name="Jacquin-Joly E."/>
            <person name="James W."/>
            <person name="Jhangiani S."/>
            <person name="Kollmar M."/>
            <person name="Kuwar S.S."/>
            <person name="Li S."/>
            <person name="Liu N.Y."/>
            <person name="Maibeche M.T."/>
            <person name="Miller J.R."/>
            <person name="Montagne N."/>
            <person name="Perry T."/>
            <person name="Qu J."/>
            <person name="Song S.V."/>
            <person name="Sutton G.G."/>
            <person name="Vogel H."/>
            <person name="Walenz B.P."/>
            <person name="Xu W."/>
            <person name="Zhang H.J."/>
            <person name="Zou Z."/>
            <person name="Batterham P."/>
            <person name="Edwards O.R."/>
            <person name="Feyereisen R."/>
            <person name="Gibbs R.A."/>
            <person name="Heckel D.G."/>
            <person name="McGrath A."/>
            <person name="Robin C."/>
            <person name="Scherer S.E."/>
            <person name="Worley K.C."/>
            <person name="Wu Y.D."/>
        </authorList>
    </citation>
    <scope>NUCLEOTIDE SEQUENCE [LARGE SCALE GENOMIC DNA]</scope>
    <source>
        <strain evidence="7">Harm_GR_Male_#8</strain>
        <tissue evidence="7">Whole organism</tissue>
    </source>
</reference>
<dbReference type="SMART" id="SM00028">
    <property type="entry name" value="TPR"/>
    <property type="match status" value="2"/>
</dbReference>
<dbReference type="PROSITE" id="PS50293">
    <property type="entry name" value="TPR_REGION"/>
    <property type="match status" value="1"/>
</dbReference>
<evidence type="ECO:0000313" key="7">
    <source>
        <dbReference type="EMBL" id="PZC71352.1"/>
    </source>
</evidence>
<dbReference type="PROSITE" id="PS50005">
    <property type="entry name" value="TPR"/>
    <property type="match status" value="1"/>
</dbReference>
<feature type="domain" description="PPIase FKBP-type" evidence="6">
    <location>
        <begin position="117"/>
        <end position="199"/>
    </location>
</feature>
<dbReference type="PANTHER" id="PTHR46674">
    <property type="entry name" value="INACTIVE PEPTIDYL-PROLYL CIS-TRANS ISOMERASE FKBP6"/>
    <property type="match status" value="1"/>
</dbReference>